<evidence type="ECO:0000313" key="2">
    <source>
        <dbReference type="Proteomes" id="UP000810130"/>
    </source>
</evidence>
<dbReference type="RefSeq" id="WP_210175811.1">
    <property type="nucleotide sequence ID" value="NZ_JAGJWX010000041.1"/>
</dbReference>
<proteinExistence type="predicted"/>
<reference evidence="1 2" key="1">
    <citation type="submission" date="2021-04" db="EMBL/GenBank/DDBJ databases">
        <title>Genomic and host-range diversity within the Dickeya zeae complex, identification of D. zeae and D. oryzae members, proposal of two novel subspecies D. zeae subsp. zeae subsp. nov. and D. zeae subsp. dombae subsp. nov.</title>
        <authorList>
            <person name="Van Gijsegem F."/>
            <person name="Hugouvieux-Cotte-Pattat N."/>
        </authorList>
    </citation>
    <scope>NUCLEOTIDE SEQUENCE [LARGE SCALE GENOMIC DNA]</scope>
    <source>
        <strain evidence="1 2">FVG03</strain>
    </source>
</reference>
<dbReference type="Proteomes" id="UP000810130">
    <property type="component" value="Unassembled WGS sequence"/>
</dbReference>
<comment type="caution">
    <text evidence="1">The sequence shown here is derived from an EMBL/GenBank/DDBJ whole genome shotgun (WGS) entry which is preliminary data.</text>
</comment>
<organism evidence="1 2">
    <name type="scientific">Dickeya oryzae</name>
    <dbReference type="NCBI Taxonomy" id="1240404"/>
    <lineage>
        <taxon>Bacteria</taxon>
        <taxon>Pseudomonadati</taxon>
        <taxon>Pseudomonadota</taxon>
        <taxon>Gammaproteobacteria</taxon>
        <taxon>Enterobacterales</taxon>
        <taxon>Pectobacteriaceae</taxon>
        <taxon>Dickeya</taxon>
    </lineage>
</organism>
<accession>A0ABS5BHZ4</accession>
<name>A0ABS5BHZ4_9GAMM</name>
<dbReference type="EMBL" id="JAGJWX010000041">
    <property type="protein sequence ID" value="MBP2859809.1"/>
    <property type="molecule type" value="Genomic_DNA"/>
</dbReference>
<protein>
    <submittedName>
        <fullName evidence="1">Zinc ABC transporter substrate-binding protein</fullName>
    </submittedName>
</protein>
<keyword evidence="2" id="KW-1185">Reference proteome</keyword>
<sequence length="108" mass="13004">MTKQEIYKKIFDLVLPYIRNVQSQNAWVRARDRSCYFDVELIHNLSKSILDFDFVEHDIWFLNNQAKYYFEKCSDDISPNYTQNVEYIKLLFKIVPDELKSRLSWGGP</sequence>
<gene>
    <name evidence="1" type="ORF">J8657_19625</name>
</gene>
<evidence type="ECO:0000313" key="1">
    <source>
        <dbReference type="EMBL" id="MBP2859809.1"/>
    </source>
</evidence>